<proteinExistence type="predicted"/>
<evidence type="ECO:0000313" key="1">
    <source>
        <dbReference type="EMBL" id="SFQ50143.1"/>
    </source>
</evidence>
<reference evidence="2" key="1">
    <citation type="submission" date="2016-10" db="EMBL/GenBank/DDBJ databases">
        <authorList>
            <person name="Varghese N."/>
            <person name="Submissions S."/>
        </authorList>
    </citation>
    <scope>NUCLEOTIDE SEQUENCE [LARGE SCALE GENOMIC DNA]</scope>
    <source>
        <strain evidence="2">P18</strain>
    </source>
</reference>
<gene>
    <name evidence="1" type="ORF">SAMN04487928_1731</name>
</gene>
<dbReference type="EMBL" id="FOXO01000073">
    <property type="protein sequence ID" value="SFQ50143.1"/>
    <property type="molecule type" value="Genomic_DNA"/>
</dbReference>
<accession>A0A1I5Z0V9</accession>
<protein>
    <submittedName>
        <fullName evidence="1">Uncharacterized protein</fullName>
    </submittedName>
</protein>
<name>A0A1I5Z0V9_9FIRM</name>
<evidence type="ECO:0000313" key="2">
    <source>
        <dbReference type="Proteomes" id="UP000182624"/>
    </source>
</evidence>
<dbReference type="Proteomes" id="UP000182624">
    <property type="component" value="Unassembled WGS sequence"/>
</dbReference>
<feature type="non-terminal residue" evidence="1">
    <location>
        <position position="1"/>
    </location>
</feature>
<organism evidence="1 2">
    <name type="scientific">Butyrivibrio proteoclasticus</name>
    <dbReference type="NCBI Taxonomy" id="43305"/>
    <lineage>
        <taxon>Bacteria</taxon>
        <taxon>Bacillati</taxon>
        <taxon>Bacillota</taxon>
        <taxon>Clostridia</taxon>
        <taxon>Lachnospirales</taxon>
        <taxon>Lachnospiraceae</taxon>
        <taxon>Butyrivibrio</taxon>
    </lineage>
</organism>
<keyword evidence="2" id="KW-1185">Reference proteome</keyword>
<dbReference type="AlphaFoldDB" id="A0A1I5Z0V9"/>
<sequence length="56" mass="6757">KKKLLNYSKVFLFLADNYFVNRKNYNLGCLSHFFLEKYLGKYFSETTKEMETSTDK</sequence>